<name>A0ABM1MZZ9_NICVS</name>
<protein>
    <submittedName>
        <fullName evidence="9">Phospholipid phosphatase 5</fullName>
    </submittedName>
</protein>
<dbReference type="PANTHER" id="PTHR10165:SF35">
    <property type="entry name" value="RE23632P"/>
    <property type="match status" value="1"/>
</dbReference>
<dbReference type="GeneID" id="108565280"/>
<proteinExistence type="inferred from homology"/>
<evidence type="ECO:0000313" key="9">
    <source>
        <dbReference type="RefSeq" id="XP_017780149.1"/>
    </source>
</evidence>
<feature type="transmembrane region" description="Helical" evidence="6">
    <location>
        <begin position="214"/>
        <end position="233"/>
    </location>
</feature>
<feature type="domain" description="Phosphatidic acid phosphatase type 2/haloperoxidase" evidence="7">
    <location>
        <begin position="92"/>
        <end position="229"/>
    </location>
</feature>
<evidence type="ECO:0000256" key="3">
    <source>
        <dbReference type="ARBA" id="ARBA00022692"/>
    </source>
</evidence>
<keyword evidence="4 6" id="KW-1133">Transmembrane helix</keyword>
<dbReference type="Gene3D" id="1.20.144.10">
    <property type="entry name" value="Phosphatidic acid phosphatase type 2/haloperoxidase"/>
    <property type="match status" value="1"/>
</dbReference>
<organism evidence="8 9">
    <name type="scientific">Nicrophorus vespilloides</name>
    <name type="common">Boreal carrion beetle</name>
    <dbReference type="NCBI Taxonomy" id="110193"/>
    <lineage>
        <taxon>Eukaryota</taxon>
        <taxon>Metazoa</taxon>
        <taxon>Ecdysozoa</taxon>
        <taxon>Arthropoda</taxon>
        <taxon>Hexapoda</taxon>
        <taxon>Insecta</taxon>
        <taxon>Pterygota</taxon>
        <taxon>Neoptera</taxon>
        <taxon>Endopterygota</taxon>
        <taxon>Coleoptera</taxon>
        <taxon>Polyphaga</taxon>
        <taxon>Staphyliniformia</taxon>
        <taxon>Silphidae</taxon>
        <taxon>Nicrophorinae</taxon>
        <taxon>Nicrophorus</taxon>
    </lineage>
</organism>
<evidence type="ECO:0000259" key="7">
    <source>
        <dbReference type="SMART" id="SM00014"/>
    </source>
</evidence>
<dbReference type="PANTHER" id="PTHR10165">
    <property type="entry name" value="LIPID PHOSPHATE PHOSPHATASE"/>
    <property type="match status" value="1"/>
</dbReference>
<dbReference type="InterPro" id="IPR036938">
    <property type="entry name" value="PAP2/HPO_sf"/>
</dbReference>
<dbReference type="CDD" id="cd03390">
    <property type="entry name" value="PAP2_containing_1_like"/>
    <property type="match status" value="1"/>
</dbReference>
<evidence type="ECO:0000256" key="4">
    <source>
        <dbReference type="ARBA" id="ARBA00022989"/>
    </source>
</evidence>
<reference evidence="9" key="1">
    <citation type="submission" date="2025-08" db="UniProtKB">
        <authorList>
            <consortium name="RefSeq"/>
        </authorList>
    </citation>
    <scope>IDENTIFICATION</scope>
    <source>
        <tissue evidence="9">Whole Larva</tissue>
    </source>
</reference>
<dbReference type="SMART" id="SM00014">
    <property type="entry name" value="acidPPc"/>
    <property type="match status" value="1"/>
</dbReference>
<keyword evidence="5 6" id="KW-0472">Membrane</keyword>
<dbReference type="RefSeq" id="XP_017780149.1">
    <property type="nucleotide sequence ID" value="XM_017924660.1"/>
</dbReference>
<feature type="transmembrane region" description="Helical" evidence="6">
    <location>
        <begin position="183"/>
        <end position="202"/>
    </location>
</feature>
<evidence type="ECO:0000256" key="5">
    <source>
        <dbReference type="ARBA" id="ARBA00023136"/>
    </source>
</evidence>
<keyword evidence="8" id="KW-1185">Reference proteome</keyword>
<evidence type="ECO:0000256" key="6">
    <source>
        <dbReference type="SAM" id="Phobius"/>
    </source>
</evidence>
<evidence type="ECO:0000256" key="2">
    <source>
        <dbReference type="ARBA" id="ARBA00008816"/>
    </source>
</evidence>
<evidence type="ECO:0000256" key="1">
    <source>
        <dbReference type="ARBA" id="ARBA00004141"/>
    </source>
</evidence>
<dbReference type="SUPFAM" id="SSF48317">
    <property type="entry name" value="Acid phosphatase/Vanadium-dependent haloperoxidase"/>
    <property type="match status" value="1"/>
</dbReference>
<feature type="transmembrane region" description="Helical" evidence="6">
    <location>
        <begin position="62"/>
        <end position="80"/>
    </location>
</feature>
<sequence length="249" mass="28109">MERKMLEHKGDGNLISEIITRLILWMVFIYMELCTPFIRTIQPEELWRYKYPPSRQYVTSNMLWFTVIAVPMMVLTLDVIRTRNRAAFRSGILCLTLLLGLNGFVTILLKLTVGRPRPDFFWRCFPDGGGDENLECTGNPQSVLEGRKSFPSGHASFSFAGLGFLSLYLNGKWRAFQPGNGQAWKMICCLIPILVATCIAVSRTCDYHHHWEDVTVGGMLGGGLAYICYNLYFAQHPSGSTTTTTTTSN</sequence>
<dbReference type="Pfam" id="PF01569">
    <property type="entry name" value="PAP2"/>
    <property type="match status" value="1"/>
</dbReference>
<dbReference type="InterPro" id="IPR000326">
    <property type="entry name" value="PAP2/HPO"/>
</dbReference>
<dbReference type="Proteomes" id="UP000695000">
    <property type="component" value="Unplaced"/>
</dbReference>
<gene>
    <name evidence="9" type="primary">LOC108565280</name>
</gene>
<dbReference type="InterPro" id="IPR043216">
    <property type="entry name" value="PAP-like"/>
</dbReference>
<keyword evidence="3 6" id="KW-0812">Transmembrane</keyword>
<accession>A0ABM1MZZ9</accession>
<feature type="transmembrane region" description="Helical" evidence="6">
    <location>
        <begin position="21"/>
        <end position="42"/>
    </location>
</feature>
<evidence type="ECO:0000313" key="8">
    <source>
        <dbReference type="Proteomes" id="UP000695000"/>
    </source>
</evidence>
<feature type="transmembrane region" description="Helical" evidence="6">
    <location>
        <begin position="92"/>
        <end position="113"/>
    </location>
</feature>
<feature type="transmembrane region" description="Helical" evidence="6">
    <location>
        <begin position="153"/>
        <end position="171"/>
    </location>
</feature>
<comment type="similarity">
    <text evidence="2">Belongs to the PA-phosphatase related phosphoesterase family.</text>
</comment>
<comment type="subcellular location">
    <subcellularLocation>
        <location evidence="1">Membrane</location>
        <topology evidence="1">Multi-pass membrane protein</topology>
    </subcellularLocation>
</comment>